<dbReference type="EMBL" id="LR796388">
    <property type="protein sequence ID" value="CAB4141287.1"/>
    <property type="molecule type" value="Genomic_DNA"/>
</dbReference>
<sequence length="85" mass="10112">MHNTTTLKNLDLPIPQILHQKLLQCYLDGLLKQYITYPNRAILVLPIHHQSNTKLKIKIKQHLIKVWNIEDYKIDTIFDTIIIRL</sequence>
<accession>A0A6J5M6Z0</accession>
<protein>
    <submittedName>
        <fullName evidence="1">Uncharacterized protein</fullName>
    </submittedName>
</protein>
<proteinExistence type="predicted"/>
<evidence type="ECO:0000313" key="1">
    <source>
        <dbReference type="EMBL" id="CAB4141287.1"/>
    </source>
</evidence>
<reference evidence="1" key="1">
    <citation type="submission" date="2020-04" db="EMBL/GenBank/DDBJ databases">
        <authorList>
            <person name="Chiriac C."/>
            <person name="Salcher M."/>
            <person name="Ghai R."/>
            <person name="Kavagutti S V."/>
        </authorList>
    </citation>
    <scope>NUCLEOTIDE SEQUENCE</scope>
</reference>
<name>A0A6J5M6Z0_9CAUD</name>
<organism evidence="1">
    <name type="scientific">uncultured Caudovirales phage</name>
    <dbReference type="NCBI Taxonomy" id="2100421"/>
    <lineage>
        <taxon>Viruses</taxon>
        <taxon>Duplodnaviria</taxon>
        <taxon>Heunggongvirae</taxon>
        <taxon>Uroviricota</taxon>
        <taxon>Caudoviricetes</taxon>
        <taxon>Peduoviridae</taxon>
        <taxon>Maltschvirus</taxon>
        <taxon>Maltschvirus maltsch</taxon>
    </lineage>
</organism>
<gene>
    <name evidence="1" type="ORF">UFOVP410_126</name>
</gene>